<evidence type="ECO:0000256" key="1">
    <source>
        <dbReference type="SAM" id="MobiDB-lite"/>
    </source>
</evidence>
<dbReference type="EMBL" id="AJIL01007329">
    <property type="protein sequence ID" value="KNE86972.1"/>
    <property type="molecule type" value="Genomic_DNA"/>
</dbReference>
<name>A0A0L0UIS6_9BASI</name>
<feature type="region of interest" description="Disordered" evidence="1">
    <location>
        <begin position="71"/>
        <end position="102"/>
    </location>
</feature>
<organism evidence="2 3">
    <name type="scientific">Puccinia striiformis f. sp. tritici PST-78</name>
    <dbReference type="NCBI Taxonomy" id="1165861"/>
    <lineage>
        <taxon>Eukaryota</taxon>
        <taxon>Fungi</taxon>
        <taxon>Dikarya</taxon>
        <taxon>Basidiomycota</taxon>
        <taxon>Pucciniomycotina</taxon>
        <taxon>Pucciniomycetes</taxon>
        <taxon>Pucciniales</taxon>
        <taxon>Pucciniaceae</taxon>
        <taxon>Puccinia</taxon>
    </lineage>
</organism>
<accession>A0A0L0UIS6</accession>
<evidence type="ECO:0000313" key="3">
    <source>
        <dbReference type="Proteomes" id="UP000054564"/>
    </source>
</evidence>
<sequence length="102" mass="11534">MAQIKLHLLQGDPLSAAGRKEFRSAPESTQYNSKYKDMKTYKLQVSLTPAKLEVFGEGIFTESQISALFRRRHSSEQPTDMIDINGIEDNKAEESDLVSQEL</sequence>
<gene>
    <name evidence="2" type="ORF">PSTG_19659</name>
</gene>
<dbReference type="Proteomes" id="UP000054564">
    <property type="component" value="Unassembled WGS sequence"/>
</dbReference>
<proteinExistence type="predicted"/>
<keyword evidence="3" id="KW-1185">Reference proteome</keyword>
<evidence type="ECO:0000313" key="2">
    <source>
        <dbReference type="EMBL" id="KNE86972.1"/>
    </source>
</evidence>
<protein>
    <submittedName>
        <fullName evidence="2">Uncharacterized protein</fullName>
    </submittedName>
</protein>
<comment type="caution">
    <text evidence="2">The sequence shown here is derived from an EMBL/GenBank/DDBJ whole genome shotgun (WGS) entry which is preliminary data.</text>
</comment>
<reference evidence="3" key="1">
    <citation type="submission" date="2014-03" db="EMBL/GenBank/DDBJ databases">
        <title>The Genome Sequence of Puccinia striiformis f. sp. tritici PST-78.</title>
        <authorList>
            <consortium name="The Broad Institute Genome Sequencing Platform"/>
            <person name="Cuomo C."/>
            <person name="Hulbert S."/>
            <person name="Chen X."/>
            <person name="Walker B."/>
            <person name="Young S.K."/>
            <person name="Zeng Q."/>
            <person name="Gargeya S."/>
            <person name="Fitzgerald M."/>
            <person name="Haas B."/>
            <person name="Abouelleil A."/>
            <person name="Alvarado L."/>
            <person name="Arachchi H.M."/>
            <person name="Berlin A.M."/>
            <person name="Chapman S.B."/>
            <person name="Goldberg J."/>
            <person name="Griggs A."/>
            <person name="Gujja S."/>
            <person name="Hansen M."/>
            <person name="Howarth C."/>
            <person name="Imamovic A."/>
            <person name="Larimer J."/>
            <person name="McCowan C."/>
            <person name="Montmayeur A."/>
            <person name="Murphy C."/>
            <person name="Neiman D."/>
            <person name="Pearson M."/>
            <person name="Priest M."/>
            <person name="Roberts A."/>
            <person name="Saif S."/>
            <person name="Shea T."/>
            <person name="Sisk P."/>
            <person name="Sykes S."/>
            <person name="Wortman J."/>
            <person name="Nusbaum C."/>
            <person name="Birren B."/>
        </authorList>
    </citation>
    <scope>NUCLEOTIDE SEQUENCE [LARGE SCALE GENOMIC DNA]</scope>
    <source>
        <strain evidence="3">race PST-78</strain>
    </source>
</reference>
<dbReference type="OrthoDB" id="2505751at2759"/>
<dbReference type="AlphaFoldDB" id="A0A0L0UIS6"/>